<dbReference type="GO" id="GO:0017108">
    <property type="term" value="F:5'-flap endonuclease activity"/>
    <property type="evidence" value="ECO:0007669"/>
    <property type="project" value="TreeGrafter"/>
</dbReference>
<name>A0A2P6NV18_9EUKA</name>
<comment type="function">
    <text evidence="14">5'-&gt;3' double-stranded DNA exonuclease which may also possess a cryptic 3'-&gt;5' double-stranded DNA exonuclease activity. Functions in DNA mismatch repair.</text>
</comment>
<dbReference type="GO" id="GO:0046872">
    <property type="term" value="F:metal ion binding"/>
    <property type="evidence" value="ECO:0007669"/>
    <property type="project" value="UniProtKB-UniRule"/>
</dbReference>
<dbReference type="EMBL" id="MDYQ01000017">
    <property type="protein sequence ID" value="PRP87821.1"/>
    <property type="molecule type" value="Genomic_DNA"/>
</dbReference>
<dbReference type="SMART" id="SM00485">
    <property type="entry name" value="XPGN"/>
    <property type="match status" value="1"/>
</dbReference>
<evidence type="ECO:0000259" key="17">
    <source>
        <dbReference type="SMART" id="SM00485"/>
    </source>
</evidence>
<feature type="region of interest" description="Disordered" evidence="15">
    <location>
        <begin position="391"/>
        <end position="416"/>
    </location>
</feature>
<dbReference type="InterPro" id="IPR006085">
    <property type="entry name" value="XPG_DNA_repair_N"/>
</dbReference>
<dbReference type="EC" id="3.1.-.-" evidence="14"/>
<evidence type="ECO:0000256" key="15">
    <source>
        <dbReference type="SAM" id="MobiDB-lite"/>
    </source>
</evidence>
<dbReference type="Proteomes" id="UP000241769">
    <property type="component" value="Unassembled WGS sequence"/>
</dbReference>
<dbReference type="InParanoid" id="A0A2P6NV18"/>
<organism evidence="18 19">
    <name type="scientific">Planoprotostelium fungivorum</name>
    <dbReference type="NCBI Taxonomy" id="1890364"/>
    <lineage>
        <taxon>Eukaryota</taxon>
        <taxon>Amoebozoa</taxon>
        <taxon>Evosea</taxon>
        <taxon>Variosea</taxon>
        <taxon>Cavosteliida</taxon>
        <taxon>Cavosteliaceae</taxon>
        <taxon>Planoprotostelium</taxon>
    </lineage>
</organism>
<keyword evidence="12 14" id="KW-0539">Nucleus</keyword>
<evidence type="ECO:0000256" key="9">
    <source>
        <dbReference type="ARBA" id="ARBA00022881"/>
    </source>
</evidence>
<keyword evidence="13" id="KW-0802">TPR repeat</keyword>
<evidence type="ECO:0000256" key="12">
    <source>
        <dbReference type="ARBA" id="ARBA00023242"/>
    </source>
</evidence>
<keyword evidence="3 14" id="KW-0540">Nuclease</keyword>
<dbReference type="SMART" id="SM00279">
    <property type="entry name" value="HhH2"/>
    <property type="match status" value="1"/>
</dbReference>
<dbReference type="PROSITE" id="PS50005">
    <property type="entry name" value="TPR"/>
    <property type="match status" value="1"/>
</dbReference>
<dbReference type="GO" id="GO:0006298">
    <property type="term" value="P:mismatch repair"/>
    <property type="evidence" value="ECO:0007669"/>
    <property type="project" value="TreeGrafter"/>
</dbReference>
<dbReference type="CDD" id="cd09857">
    <property type="entry name" value="PIN_EXO1"/>
    <property type="match status" value="1"/>
</dbReference>
<keyword evidence="7 14" id="KW-0269">Exonuclease</keyword>
<keyword evidence="19" id="KW-1185">Reference proteome</keyword>
<dbReference type="InterPro" id="IPR006084">
    <property type="entry name" value="XPG/Rad2"/>
</dbReference>
<evidence type="ECO:0000256" key="10">
    <source>
        <dbReference type="ARBA" id="ARBA00023125"/>
    </source>
</evidence>
<feature type="compositionally biased region" description="Acidic residues" evidence="15">
    <location>
        <begin position="500"/>
        <end position="532"/>
    </location>
</feature>
<protein>
    <recommendedName>
        <fullName evidence="14">Exonuclease 1</fullName>
        <ecNumber evidence="14">3.1.-.-</ecNumber>
    </recommendedName>
</protein>
<dbReference type="InterPro" id="IPR044752">
    <property type="entry name" value="PIN-like_EXO1"/>
</dbReference>
<dbReference type="Gene3D" id="3.40.50.1010">
    <property type="entry name" value="5'-nuclease"/>
    <property type="match status" value="1"/>
</dbReference>
<evidence type="ECO:0000313" key="19">
    <source>
        <dbReference type="Proteomes" id="UP000241769"/>
    </source>
</evidence>
<evidence type="ECO:0000313" key="18">
    <source>
        <dbReference type="EMBL" id="PRP87821.1"/>
    </source>
</evidence>
<dbReference type="InterPro" id="IPR006086">
    <property type="entry name" value="XPG-I_dom"/>
</dbReference>
<feature type="region of interest" description="Disordered" evidence="15">
    <location>
        <begin position="487"/>
        <end position="560"/>
    </location>
</feature>
<dbReference type="InterPro" id="IPR029060">
    <property type="entry name" value="PIN-like_dom_sf"/>
</dbReference>
<feature type="domain" description="XPG N-terminal" evidence="17">
    <location>
        <begin position="1"/>
        <end position="99"/>
    </location>
</feature>
<proteinExistence type="inferred from homology"/>
<dbReference type="OrthoDB" id="26491at2759"/>
<evidence type="ECO:0000256" key="3">
    <source>
        <dbReference type="ARBA" id="ARBA00022722"/>
    </source>
</evidence>
<comment type="similarity">
    <text evidence="2 14">Belongs to the XPG/RAD2 endonuclease family. EXO1 subfamily.</text>
</comment>
<keyword evidence="8 14" id="KW-0460">Magnesium</keyword>
<dbReference type="InterPro" id="IPR008918">
    <property type="entry name" value="HhH2"/>
</dbReference>
<dbReference type="Pfam" id="PF00752">
    <property type="entry name" value="XPG_N"/>
    <property type="match status" value="1"/>
</dbReference>
<feature type="compositionally biased region" description="Polar residues" evidence="15">
    <location>
        <begin position="347"/>
        <end position="357"/>
    </location>
</feature>
<keyword evidence="9 14" id="KW-0267">Excision nuclease</keyword>
<keyword evidence="6 14" id="KW-0378">Hydrolase</keyword>
<dbReference type="Gene3D" id="1.10.150.20">
    <property type="entry name" value="5' to 3' exonuclease, C-terminal subdomain"/>
    <property type="match status" value="1"/>
</dbReference>
<dbReference type="FunFam" id="3.40.50.1010:FF:000002">
    <property type="entry name" value="Exonuclease 1, putative"/>
    <property type="match status" value="1"/>
</dbReference>
<evidence type="ECO:0000256" key="1">
    <source>
        <dbReference type="ARBA" id="ARBA00004123"/>
    </source>
</evidence>
<dbReference type="PANTHER" id="PTHR11081">
    <property type="entry name" value="FLAP ENDONUCLEASE FAMILY MEMBER"/>
    <property type="match status" value="1"/>
</dbReference>
<dbReference type="CDD" id="cd09908">
    <property type="entry name" value="H3TH_EXO1"/>
    <property type="match status" value="1"/>
</dbReference>
<dbReference type="SUPFAM" id="SSF47807">
    <property type="entry name" value="5' to 3' exonuclease, C-terminal subdomain"/>
    <property type="match status" value="1"/>
</dbReference>
<reference evidence="18 19" key="1">
    <citation type="journal article" date="2018" name="Genome Biol. Evol.">
        <title>Multiple Roots of Fruiting Body Formation in Amoebozoa.</title>
        <authorList>
            <person name="Hillmann F."/>
            <person name="Forbes G."/>
            <person name="Novohradska S."/>
            <person name="Ferling I."/>
            <person name="Riege K."/>
            <person name="Groth M."/>
            <person name="Westermann M."/>
            <person name="Marz M."/>
            <person name="Spaller T."/>
            <person name="Winckler T."/>
            <person name="Schaap P."/>
            <person name="Glockner G."/>
        </authorList>
    </citation>
    <scope>NUCLEOTIDE SEQUENCE [LARGE SCALE GENOMIC DNA]</scope>
    <source>
        <strain evidence="18 19">Jena</strain>
    </source>
</reference>
<dbReference type="InterPro" id="IPR036279">
    <property type="entry name" value="5-3_exonuclease_C_sf"/>
</dbReference>
<dbReference type="PANTHER" id="PTHR11081:SF8">
    <property type="entry name" value="EXONUCLEASE 1"/>
    <property type="match status" value="1"/>
</dbReference>
<comment type="cofactor">
    <cofactor evidence="14">
        <name>Mg(2+)</name>
        <dbReference type="ChEBI" id="CHEBI:18420"/>
    </cofactor>
    <text evidence="14">Binds 2 magnesium ions per subunit. They probably participate in the reaction catalyzed by the enzyme. May bind an additional third magnesium ion after substrate binding.</text>
</comment>
<evidence type="ECO:0000256" key="2">
    <source>
        <dbReference type="ARBA" id="ARBA00010563"/>
    </source>
</evidence>
<evidence type="ECO:0000256" key="5">
    <source>
        <dbReference type="ARBA" id="ARBA00022763"/>
    </source>
</evidence>
<dbReference type="GO" id="GO:0035312">
    <property type="term" value="F:5'-3' DNA exonuclease activity"/>
    <property type="evidence" value="ECO:0007669"/>
    <property type="project" value="UniProtKB-UniRule"/>
</dbReference>
<keyword evidence="10 14" id="KW-0238">DNA-binding</keyword>
<dbReference type="Pfam" id="PF00867">
    <property type="entry name" value="XPG_I"/>
    <property type="match status" value="1"/>
</dbReference>
<dbReference type="GO" id="GO:0006310">
    <property type="term" value="P:DNA recombination"/>
    <property type="evidence" value="ECO:0007669"/>
    <property type="project" value="TreeGrafter"/>
</dbReference>
<evidence type="ECO:0000256" key="7">
    <source>
        <dbReference type="ARBA" id="ARBA00022839"/>
    </source>
</evidence>
<comment type="subcellular location">
    <subcellularLocation>
        <location evidence="1 14">Nucleus</location>
    </subcellularLocation>
</comment>
<comment type="caution">
    <text evidence="18">The sequence shown here is derived from an EMBL/GenBank/DDBJ whole genome shotgun (WGS) entry which is preliminary data.</text>
</comment>
<evidence type="ECO:0000256" key="8">
    <source>
        <dbReference type="ARBA" id="ARBA00022842"/>
    </source>
</evidence>
<evidence type="ECO:0000259" key="16">
    <source>
        <dbReference type="SMART" id="SM00484"/>
    </source>
</evidence>
<keyword evidence="4 14" id="KW-0479">Metal-binding</keyword>
<dbReference type="STRING" id="1890364.A0A2P6NV18"/>
<accession>A0A2P6NV18</accession>
<dbReference type="PRINTS" id="PR00853">
    <property type="entry name" value="XPGRADSUPER"/>
</dbReference>
<dbReference type="SUPFAM" id="SSF88723">
    <property type="entry name" value="PIN domain-like"/>
    <property type="match status" value="1"/>
</dbReference>
<dbReference type="AlphaFoldDB" id="A0A2P6NV18"/>
<evidence type="ECO:0000256" key="14">
    <source>
        <dbReference type="RuleBase" id="RU910737"/>
    </source>
</evidence>
<sequence>MGISGLLPILSSITRDVHLNDYQGLTAAIDMYGWLHRGAYGCSSELCQNIPTDGYIKFCMKRIEMLRQNGITPIAVFDGAALPMKSGTEKDRRQNREKHRSKGMLLIREGNAAAARESFSKAIDISPNMVCRVIDTLRSEDIQVIVSPYEADAQLAYLVQQGIAHFAISEDSDLLAFGCDRVLFKMDNYCQGKEIKLSDLPNNAGLSFVHFTHEMFRHVCILSGCDYLPSVPGMGIKKAHDLVKKFRSIDRVIGHMRSHGKLSAVVPADYEEKFRRADLTFQHQRVWDPLNGVLTRLQPLPDWLDDENMDLSFMGGEVEHEVAVGIATGKVNPRTGESYEKMKEGEQTTTSQVRSGSIGSTRVANVLSPFTTMSTKTISKTITVKKTEREIITEPNAKRQKTSFPEDEQEESAKENGREIVNTASKTILVSRFFPLRPTAPSPTLPTSSDYHSPLIRDGRMSLFSNKSGIMSGVRLFGHRPFDETQEKKIMQSSTSTIEESIESDDEDDRVESEDERVIESSEEEVICSSEEEVIRSDGSVSQDGGSLLDDEVIRSDDEG</sequence>
<dbReference type="FunFam" id="1.10.150.20:FF:000011">
    <property type="entry name" value="exonuclease 1"/>
    <property type="match status" value="1"/>
</dbReference>
<evidence type="ECO:0000256" key="11">
    <source>
        <dbReference type="ARBA" id="ARBA00023204"/>
    </source>
</evidence>
<feature type="compositionally biased region" description="Basic and acidic residues" evidence="15">
    <location>
        <begin position="337"/>
        <end position="346"/>
    </location>
</feature>
<dbReference type="InterPro" id="IPR037315">
    <property type="entry name" value="EXO1_H3TH"/>
</dbReference>
<keyword evidence="11 14" id="KW-0234">DNA repair</keyword>
<feature type="region of interest" description="Disordered" evidence="15">
    <location>
        <begin position="331"/>
        <end position="357"/>
    </location>
</feature>
<evidence type="ECO:0000256" key="13">
    <source>
        <dbReference type="PROSITE-ProRule" id="PRU00339"/>
    </source>
</evidence>
<evidence type="ECO:0000256" key="4">
    <source>
        <dbReference type="ARBA" id="ARBA00022723"/>
    </source>
</evidence>
<feature type="repeat" description="TPR" evidence="13">
    <location>
        <begin position="96"/>
        <end position="129"/>
    </location>
</feature>
<dbReference type="InterPro" id="IPR019734">
    <property type="entry name" value="TPR_rpt"/>
</dbReference>
<keyword evidence="14" id="KW-0228">DNA excision</keyword>
<dbReference type="GO" id="GO:0003677">
    <property type="term" value="F:DNA binding"/>
    <property type="evidence" value="ECO:0007669"/>
    <property type="project" value="UniProtKB-UniRule"/>
</dbReference>
<evidence type="ECO:0000256" key="6">
    <source>
        <dbReference type="ARBA" id="ARBA00022801"/>
    </source>
</evidence>
<gene>
    <name evidence="18" type="ORF">PROFUN_04295</name>
</gene>
<keyword evidence="5 14" id="KW-0227">DNA damage</keyword>
<dbReference type="SMART" id="SM00484">
    <property type="entry name" value="XPGI"/>
    <property type="match status" value="1"/>
</dbReference>
<dbReference type="GO" id="GO:0005634">
    <property type="term" value="C:nucleus"/>
    <property type="evidence" value="ECO:0007669"/>
    <property type="project" value="UniProtKB-SubCell"/>
</dbReference>
<feature type="domain" description="XPG-I" evidence="16">
    <location>
        <begin position="138"/>
        <end position="206"/>
    </location>
</feature>